<sequence>MIRLTSARPLKGLLAASILAFVLTGAAAQAQQQAGSRLAGTFSDWSVYTSGQGGAKVCYAVTQPKARLPAGLNRDPAYLFVSSRPAEKVRNEISLVLGFPARPGQDAQAVIDGKSFPLVTKAENAWVKDTAQEAAVLAAFRSGSKLSIRSTSARGSSLTDEYSLSGVSAALQQLARECP</sequence>
<keyword evidence="3" id="KW-1185">Reference proteome</keyword>
<feature type="chain" id="PRO_5047543974" description="Invasion associated locus B family protein" evidence="1">
    <location>
        <begin position="31"/>
        <end position="179"/>
    </location>
</feature>
<reference evidence="2 3" key="1">
    <citation type="submission" date="2020-03" db="EMBL/GenBank/DDBJ databases">
        <title>Genomic Encyclopedia of Type Strains, Phase IV (KMG-IV): sequencing the most valuable type-strain genomes for metagenomic binning, comparative biology and taxonomic classification.</title>
        <authorList>
            <person name="Goeker M."/>
        </authorList>
    </citation>
    <scope>NUCLEOTIDE SEQUENCE [LARGE SCALE GENOMIC DNA]</scope>
    <source>
        <strain evidence="2 3">DSM 103870</strain>
    </source>
</reference>
<accession>A0ABX0UU59</accession>
<proteinExistence type="predicted"/>
<dbReference type="Pfam" id="PF06776">
    <property type="entry name" value="IalB"/>
    <property type="match status" value="1"/>
</dbReference>
<dbReference type="InterPro" id="IPR010642">
    <property type="entry name" value="Invasion_prot_B"/>
</dbReference>
<dbReference type="InterPro" id="IPR038696">
    <property type="entry name" value="IalB_sf"/>
</dbReference>
<protein>
    <recommendedName>
        <fullName evidence="4">Invasion associated locus B family protein</fullName>
    </recommendedName>
</protein>
<dbReference type="Gene3D" id="2.60.40.1880">
    <property type="entry name" value="Invasion associated locus B (IalB) protein"/>
    <property type="match status" value="1"/>
</dbReference>
<evidence type="ECO:0000256" key="1">
    <source>
        <dbReference type="SAM" id="SignalP"/>
    </source>
</evidence>
<feature type="signal peptide" evidence="1">
    <location>
        <begin position="1"/>
        <end position="30"/>
    </location>
</feature>
<name>A0ABX0UU59_9HYPH</name>
<keyword evidence="1" id="KW-0732">Signal</keyword>
<evidence type="ECO:0000313" key="2">
    <source>
        <dbReference type="EMBL" id="NIJ56492.1"/>
    </source>
</evidence>
<gene>
    <name evidence="2" type="ORF">FHS82_000305</name>
</gene>
<comment type="caution">
    <text evidence="2">The sequence shown here is derived from an EMBL/GenBank/DDBJ whole genome shotgun (WGS) entry which is preliminary data.</text>
</comment>
<organism evidence="2 3">
    <name type="scientific">Pseudochelatococcus lubricantis</name>
    <dbReference type="NCBI Taxonomy" id="1538102"/>
    <lineage>
        <taxon>Bacteria</taxon>
        <taxon>Pseudomonadati</taxon>
        <taxon>Pseudomonadota</taxon>
        <taxon>Alphaproteobacteria</taxon>
        <taxon>Hyphomicrobiales</taxon>
        <taxon>Chelatococcaceae</taxon>
        <taxon>Pseudochelatococcus</taxon>
    </lineage>
</organism>
<evidence type="ECO:0000313" key="3">
    <source>
        <dbReference type="Proteomes" id="UP001429580"/>
    </source>
</evidence>
<evidence type="ECO:0008006" key="4">
    <source>
        <dbReference type="Google" id="ProtNLM"/>
    </source>
</evidence>
<dbReference type="Proteomes" id="UP001429580">
    <property type="component" value="Unassembled WGS sequence"/>
</dbReference>
<dbReference type="EMBL" id="JAASQI010000001">
    <property type="protein sequence ID" value="NIJ56492.1"/>
    <property type="molecule type" value="Genomic_DNA"/>
</dbReference>
<dbReference type="RefSeq" id="WP_166948020.1">
    <property type="nucleotide sequence ID" value="NZ_JAASQI010000001.1"/>
</dbReference>